<dbReference type="SUPFAM" id="SSF51735">
    <property type="entry name" value="NAD(P)-binding Rossmann-fold domains"/>
    <property type="match status" value="1"/>
</dbReference>
<name>A0A0M6YCX6_9RHOB</name>
<feature type="domain" description="NAD(P)-binding" evidence="1">
    <location>
        <begin position="9"/>
        <end position="186"/>
    </location>
</feature>
<evidence type="ECO:0000313" key="2">
    <source>
        <dbReference type="EMBL" id="CTQ48212.1"/>
    </source>
</evidence>
<keyword evidence="2" id="KW-0456">Lyase</keyword>
<reference evidence="2 3" key="1">
    <citation type="submission" date="2015-07" db="EMBL/GenBank/DDBJ databases">
        <authorList>
            <person name="Noorani M."/>
        </authorList>
    </citation>
    <scope>NUCLEOTIDE SEQUENCE [LARGE SCALE GENOMIC DNA]</scope>
    <source>
        <strain evidence="2 3">CECT 7802</strain>
    </source>
</reference>
<dbReference type="PANTHER" id="PTHR15020:SF50">
    <property type="entry name" value="UPF0659 PROTEIN YMR090W"/>
    <property type="match status" value="1"/>
</dbReference>
<evidence type="ECO:0000259" key="1">
    <source>
        <dbReference type="Pfam" id="PF13460"/>
    </source>
</evidence>
<dbReference type="AlphaFoldDB" id="A0A0M6YCX6"/>
<gene>
    <name evidence="2" type="primary">yhfK</name>
    <name evidence="2" type="ORF">JDO7802_00214</name>
</gene>
<dbReference type="InterPro" id="IPR016040">
    <property type="entry name" value="NAD(P)-bd_dom"/>
</dbReference>
<keyword evidence="3" id="KW-1185">Reference proteome</keyword>
<dbReference type="PANTHER" id="PTHR15020">
    <property type="entry name" value="FLAVIN REDUCTASE-RELATED"/>
    <property type="match status" value="1"/>
</dbReference>
<proteinExistence type="predicted"/>
<evidence type="ECO:0000313" key="3">
    <source>
        <dbReference type="Proteomes" id="UP000049222"/>
    </source>
</evidence>
<dbReference type="EMBL" id="CXSU01000005">
    <property type="protein sequence ID" value="CTQ48212.1"/>
    <property type="molecule type" value="Genomic_DNA"/>
</dbReference>
<dbReference type="GO" id="GO:0016829">
    <property type="term" value="F:lyase activity"/>
    <property type="evidence" value="ECO:0007669"/>
    <property type="project" value="UniProtKB-KW"/>
</dbReference>
<protein>
    <submittedName>
        <fullName evidence="2">Putative sugar epimerase YhfK</fullName>
        <ecNumber evidence="2">4.-.-.-</ecNumber>
    </submittedName>
</protein>
<dbReference type="Proteomes" id="UP000049222">
    <property type="component" value="Unassembled WGS sequence"/>
</dbReference>
<dbReference type="CDD" id="cd05243">
    <property type="entry name" value="SDR_a5"/>
    <property type="match status" value="1"/>
</dbReference>
<dbReference type="Pfam" id="PF13460">
    <property type="entry name" value="NAD_binding_10"/>
    <property type="match status" value="1"/>
</dbReference>
<dbReference type="STRING" id="420998.JDO7802_00214"/>
<organism evidence="2 3">
    <name type="scientific">Jannaschia donghaensis</name>
    <dbReference type="NCBI Taxonomy" id="420998"/>
    <lineage>
        <taxon>Bacteria</taxon>
        <taxon>Pseudomonadati</taxon>
        <taxon>Pseudomonadota</taxon>
        <taxon>Alphaproteobacteria</taxon>
        <taxon>Rhodobacterales</taxon>
        <taxon>Roseobacteraceae</taxon>
        <taxon>Jannaschia</taxon>
    </lineage>
</organism>
<accession>A0A0M6YCX6</accession>
<dbReference type="EC" id="4.-.-.-" evidence="2"/>
<dbReference type="Gene3D" id="3.40.50.720">
    <property type="entry name" value="NAD(P)-binding Rossmann-like Domain"/>
    <property type="match status" value="1"/>
</dbReference>
<sequence length="200" mass="20693">MPMNILIAGATGKTGLFLTQTLLDQGHNVTALVRESSDTSTLPEGTDLRQGDLTDLQPGVCDGADVVIFAAGSGGSTGPEMTDKVDRNGAMRLVDLAKDAGVERFVMLSSIGADQSDPSGDLAHYLKAKHDADEHLMASGLTYAILRPVALTDDGRSDDVTLGDEVDPSAKASRADVAAVLAEAATTGKHDGRALNMQSA</sequence>
<dbReference type="InterPro" id="IPR036291">
    <property type="entry name" value="NAD(P)-bd_dom_sf"/>
</dbReference>